<evidence type="ECO:0000313" key="3">
    <source>
        <dbReference type="EMBL" id="AKG46519.1"/>
    </source>
</evidence>
<dbReference type="AlphaFoldDB" id="A0A0F7G1Y6"/>
<dbReference type="PANTHER" id="PTHR43476:SF5">
    <property type="entry name" value="FAD-DEPENDENT MONOOXYGENASE"/>
    <property type="match status" value="1"/>
</dbReference>
<proteinExistence type="predicted"/>
<dbReference type="InterPro" id="IPR036188">
    <property type="entry name" value="FAD/NAD-bd_sf"/>
</dbReference>
<accession>A0A0F7G1Y6</accession>
<dbReference type="PANTHER" id="PTHR43476">
    <property type="entry name" value="3-(3-HYDROXY-PHENYL)PROPIONATE/3-HYDROXYCINNAMIC ACID HYDROXYLASE"/>
    <property type="match status" value="1"/>
</dbReference>
<gene>
    <name evidence="3" type="ORF">SXIM_51350</name>
</gene>
<keyword evidence="4" id="KW-1185">Reference proteome</keyword>
<dbReference type="InterPro" id="IPR050631">
    <property type="entry name" value="PheA/TfdB_FAD_monoxygenase"/>
</dbReference>
<dbReference type="SUPFAM" id="SSF51905">
    <property type="entry name" value="FAD/NAD(P)-binding domain"/>
    <property type="match status" value="1"/>
</dbReference>
<evidence type="ECO:0000256" key="1">
    <source>
        <dbReference type="ARBA" id="ARBA00023002"/>
    </source>
</evidence>
<dbReference type="EMBL" id="CP009922">
    <property type="protein sequence ID" value="AKG46519.1"/>
    <property type="molecule type" value="Genomic_DNA"/>
</dbReference>
<dbReference type="HOGENOM" id="CLU_626865_0_0_11"/>
<dbReference type="InterPro" id="IPR002938">
    <property type="entry name" value="FAD-bd"/>
</dbReference>
<dbReference type="RefSeq" id="WP_046725205.1">
    <property type="nucleotide sequence ID" value="NZ_CP009922.3"/>
</dbReference>
<sequence>MTTWDAIVCGAGAAGLATARALADLGLRTLVLDKQRRPAPVAKGEVLQPAALRILTRWGVTAALTAAGAVPLTRLTIRGPDATPLMVFDYTTLPTGYRTLLSHDHTAILTALTQSLPARTEIRRGAFAATLLHDPTGRVTGVRVRRDGTTEDVHAPLVIAADGMSSRLRRAAGIPLTTRAYPHRLLSFELPGAPPEPGDVTAYRTPRGLRLVYPLPHGRTRIYVQIRPHEVRGADHAAMTRWAAGLDHDTPALRPLTERLTGSLATRQTFTLRRCTAPTLTVPGLALVGEAAHAVHSLAAQGMNTAICDAHTLAHHLATAPDTDTALAAYEAERLPWIRHIAVMSHDAARLVTATGRTTRVLGRRALRRTHHSPRLRYTATYNLAGLGIHPFAPLDRLHQLGLPDPRATHVPPWQPQ</sequence>
<name>A0A0F7G1Y6_9ACTN</name>
<feature type="domain" description="FAD-binding" evidence="2">
    <location>
        <begin position="5"/>
        <end position="340"/>
    </location>
</feature>
<dbReference type="KEGG" id="sxi:SXIM_51350"/>
<dbReference type="PRINTS" id="PR00420">
    <property type="entry name" value="RNGMNOXGNASE"/>
</dbReference>
<protein>
    <submittedName>
        <fullName evidence="3">2-octaprenyl-3-methyl-6-methoxy-1,4-benzoquinol hydroxylase</fullName>
    </submittedName>
</protein>
<dbReference type="PATRIC" id="fig|408015.6.peg.5199"/>
<dbReference type="Pfam" id="PF01494">
    <property type="entry name" value="FAD_binding_3"/>
    <property type="match status" value="1"/>
</dbReference>
<dbReference type="GO" id="GO:0071949">
    <property type="term" value="F:FAD binding"/>
    <property type="evidence" value="ECO:0007669"/>
    <property type="project" value="InterPro"/>
</dbReference>
<dbReference type="Proteomes" id="UP000034034">
    <property type="component" value="Chromosome"/>
</dbReference>
<keyword evidence="1" id="KW-0560">Oxidoreductase</keyword>
<evidence type="ECO:0000313" key="4">
    <source>
        <dbReference type="Proteomes" id="UP000034034"/>
    </source>
</evidence>
<reference evidence="3" key="1">
    <citation type="submission" date="2019-08" db="EMBL/GenBank/DDBJ databases">
        <title>Complete genome sequence of a mangrove-derived Streptomyces xiamenensis.</title>
        <authorList>
            <person name="Xu J."/>
        </authorList>
    </citation>
    <scope>NUCLEOTIDE SEQUENCE</scope>
    <source>
        <strain evidence="3">318</strain>
    </source>
</reference>
<evidence type="ECO:0000259" key="2">
    <source>
        <dbReference type="Pfam" id="PF01494"/>
    </source>
</evidence>
<dbReference type="Gene3D" id="3.50.50.60">
    <property type="entry name" value="FAD/NAD(P)-binding domain"/>
    <property type="match status" value="2"/>
</dbReference>
<organism evidence="3 4">
    <name type="scientific">Streptomyces xiamenensis</name>
    <dbReference type="NCBI Taxonomy" id="408015"/>
    <lineage>
        <taxon>Bacteria</taxon>
        <taxon>Bacillati</taxon>
        <taxon>Actinomycetota</taxon>
        <taxon>Actinomycetes</taxon>
        <taxon>Kitasatosporales</taxon>
        <taxon>Streptomycetaceae</taxon>
        <taxon>Streptomyces</taxon>
    </lineage>
</organism>
<dbReference type="STRING" id="408015.SXIM_51350"/>
<dbReference type="GO" id="GO:0016491">
    <property type="term" value="F:oxidoreductase activity"/>
    <property type="evidence" value="ECO:0007669"/>
    <property type="project" value="UniProtKB-KW"/>
</dbReference>